<dbReference type="InterPro" id="IPR015890">
    <property type="entry name" value="Chorismate_C"/>
</dbReference>
<gene>
    <name evidence="2" type="ORF">AVDCRST_MAG68-2623</name>
</gene>
<keyword evidence="2" id="KW-0808">Transferase</keyword>
<dbReference type="SUPFAM" id="SSF56752">
    <property type="entry name" value="D-aminoacid aminotransferase-like PLP-dependent enzymes"/>
    <property type="match status" value="1"/>
</dbReference>
<dbReference type="Gene3D" id="3.30.470.10">
    <property type="match status" value="1"/>
</dbReference>
<dbReference type="AlphaFoldDB" id="A0A6J4LKQ9"/>
<dbReference type="EC" id="4.1.3.38" evidence="2"/>
<dbReference type="Pfam" id="PF00425">
    <property type="entry name" value="Chorismate_bind"/>
    <property type="match status" value="1"/>
</dbReference>
<dbReference type="EC" id="2.6.1.85" evidence="2"/>
<reference evidence="2" key="1">
    <citation type="submission" date="2020-02" db="EMBL/GenBank/DDBJ databases">
        <authorList>
            <person name="Meier V. D."/>
        </authorList>
    </citation>
    <scope>NUCLEOTIDE SEQUENCE</scope>
    <source>
        <strain evidence="2">AVDCRST_MAG68</strain>
    </source>
</reference>
<dbReference type="InterPro" id="IPR043132">
    <property type="entry name" value="BCAT-like_C"/>
</dbReference>
<feature type="domain" description="Chorismate-utilising enzyme C-terminal" evidence="1">
    <location>
        <begin position="120"/>
        <end position="371"/>
    </location>
</feature>
<keyword evidence="2" id="KW-0032">Aminotransferase</keyword>
<sequence>MNSERDGAPLVRFDSFDPLRGARSFRFTGFRRVVRAERVEEVPRVLAEVEAATAAGLHAAGFVAYEAAPAFDPSLATRPPRPGLPLAWFAIFAGREEGDPDAQAEGAFALGEWEIGTPEPEYRAHVEAIRELIAAGDTYQANYTVRLRAPFSGDPAALYARLCRAQRSAFCAYLEVDGRAIVSASPELFFRVAGGELELRPMKGTRPRGRFPAEDAALAAELRASPKERAENLMIVDLLRNDAGRLASFGSVRVERLFEAERYETVHQLTSTIRATVQTGLAGLFGALFPCGSVTGAPKVRTMEILAAAEDEPRGVYCGAIGFASPGEAVFSVAIRTVVVDRAAGRAELGVGSGITWDSDAGAEYRECLDKAAFTRHPPNDFRLLETLLYEPGPGIFLLDGHLRRMAESAAHFGFRFHRTEVLRALHASLGASTPLRVRILLDRTGAAEVQTAPLTLAHTAARVAIADEPVDSRDALLFHKTTRREPYDRRRAARPDCDDVLLVNERSELTESTFANLVARLDGALWTPPLESGLLPGVLRAHLLERGEIRERVLRPADLESADAIYLINSVRGWRRAEWVR</sequence>
<dbReference type="EMBL" id="CADCTW010000128">
    <property type="protein sequence ID" value="CAA9333450.1"/>
    <property type="molecule type" value="Genomic_DNA"/>
</dbReference>
<organism evidence="2">
    <name type="scientific">uncultured Gemmatimonadota bacterium</name>
    <dbReference type="NCBI Taxonomy" id="203437"/>
    <lineage>
        <taxon>Bacteria</taxon>
        <taxon>Pseudomonadati</taxon>
        <taxon>Gemmatimonadota</taxon>
        <taxon>environmental samples</taxon>
    </lineage>
</organism>
<dbReference type="NCBIfam" id="TIGR00553">
    <property type="entry name" value="pabB"/>
    <property type="match status" value="1"/>
</dbReference>
<dbReference type="Gene3D" id="3.20.10.10">
    <property type="entry name" value="D-amino Acid Aminotransferase, subunit A, domain 2"/>
    <property type="match status" value="1"/>
</dbReference>
<dbReference type="GO" id="GO:0009396">
    <property type="term" value="P:folic acid-containing compound biosynthetic process"/>
    <property type="evidence" value="ECO:0007669"/>
    <property type="project" value="InterPro"/>
</dbReference>
<keyword evidence="2" id="KW-0456">Lyase</keyword>
<proteinExistence type="predicted"/>
<dbReference type="PRINTS" id="PR00095">
    <property type="entry name" value="ANTSNTHASEI"/>
</dbReference>
<dbReference type="PANTHER" id="PTHR11236:SF50">
    <property type="entry name" value="AMINODEOXYCHORISMATE SYNTHASE COMPONENT 1"/>
    <property type="match status" value="1"/>
</dbReference>
<dbReference type="GO" id="GO:0046820">
    <property type="term" value="F:4-amino-4-deoxychorismate synthase activity"/>
    <property type="evidence" value="ECO:0007669"/>
    <property type="project" value="UniProtKB-EC"/>
</dbReference>
<dbReference type="Pfam" id="PF01063">
    <property type="entry name" value="Aminotran_4"/>
    <property type="match status" value="1"/>
</dbReference>
<dbReference type="InterPro" id="IPR005802">
    <property type="entry name" value="ADC_synth_comp_1"/>
</dbReference>
<dbReference type="InterPro" id="IPR005801">
    <property type="entry name" value="ADC_synthase"/>
</dbReference>
<protein>
    <submittedName>
        <fullName evidence="2">Para-aminobenzoate synthase, aminase component / Aminodeoxychorismate lyase</fullName>
        <ecNumber evidence="2">2.6.1.85</ecNumber>
        <ecNumber evidence="2">4.1.3.38</ecNumber>
    </submittedName>
</protein>
<dbReference type="InterPro" id="IPR036038">
    <property type="entry name" value="Aminotransferase-like"/>
</dbReference>
<dbReference type="GO" id="GO:0000162">
    <property type="term" value="P:L-tryptophan biosynthetic process"/>
    <property type="evidence" value="ECO:0007669"/>
    <property type="project" value="TreeGrafter"/>
</dbReference>
<accession>A0A6J4LKQ9</accession>
<dbReference type="PANTHER" id="PTHR11236">
    <property type="entry name" value="AMINOBENZOATE/ANTHRANILATE SYNTHASE"/>
    <property type="match status" value="1"/>
</dbReference>
<dbReference type="InterPro" id="IPR001544">
    <property type="entry name" value="Aminotrans_IV"/>
</dbReference>
<dbReference type="SUPFAM" id="SSF56322">
    <property type="entry name" value="ADC synthase"/>
    <property type="match status" value="1"/>
</dbReference>
<dbReference type="InterPro" id="IPR019999">
    <property type="entry name" value="Anth_synth_I-like"/>
</dbReference>
<evidence type="ECO:0000259" key="1">
    <source>
        <dbReference type="Pfam" id="PF00425"/>
    </source>
</evidence>
<name>A0A6J4LKQ9_9BACT</name>
<dbReference type="Gene3D" id="3.60.120.10">
    <property type="entry name" value="Anthranilate synthase"/>
    <property type="match status" value="1"/>
</dbReference>
<dbReference type="GO" id="GO:0008696">
    <property type="term" value="F:4-amino-4-deoxychorismate lyase activity"/>
    <property type="evidence" value="ECO:0007669"/>
    <property type="project" value="UniProtKB-EC"/>
</dbReference>
<evidence type="ECO:0000313" key="2">
    <source>
        <dbReference type="EMBL" id="CAA9333450.1"/>
    </source>
</evidence>
<dbReference type="InterPro" id="IPR043131">
    <property type="entry name" value="BCAT-like_N"/>
</dbReference>